<dbReference type="GO" id="GO:0006814">
    <property type="term" value="P:sodium ion transport"/>
    <property type="evidence" value="ECO:0007669"/>
    <property type="project" value="UniProtKB-KW"/>
</dbReference>
<evidence type="ECO:0000256" key="9">
    <source>
        <dbReference type="ARBA" id="ARBA00023136"/>
    </source>
</evidence>
<keyword evidence="3" id="KW-0813">Transport</keyword>
<dbReference type="GO" id="GO:0015297">
    <property type="term" value="F:antiporter activity"/>
    <property type="evidence" value="ECO:0007669"/>
    <property type="project" value="UniProtKB-KW"/>
</dbReference>
<evidence type="ECO:0000313" key="13">
    <source>
        <dbReference type="EMBL" id="VYS78314.1"/>
    </source>
</evidence>
<feature type="transmembrane region" description="Helical" evidence="11">
    <location>
        <begin position="150"/>
        <end position="170"/>
    </location>
</feature>
<dbReference type="GO" id="GO:0016020">
    <property type="term" value="C:membrane"/>
    <property type="evidence" value="ECO:0007669"/>
    <property type="project" value="UniProtKB-SubCell"/>
</dbReference>
<evidence type="ECO:0000256" key="1">
    <source>
        <dbReference type="ARBA" id="ARBA00004141"/>
    </source>
</evidence>
<dbReference type="Pfam" id="PF00999">
    <property type="entry name" value="Na_H_Exchanger"/>
    <property type="match status" value="1"/>
</dbReference>
<feature type="transmembrane region" description="Helical" evidence="11">
    <location>
        <begin position="55"/>
        <end position="74"/>
    </location>
</feature>
<keyword evidence="6 11" id="KW-1133">Transmembrane helix</keyword>
<protein>
    <submittedName>
        <fullName evidence="13">High-affinity Na(+)/H(+) antiporter NhaS3</fullName>
    </submittedName>
</protein>
<evidence type="ECO:0000259" key="12">
    <source>
        <dbReference type="Pfam" id="PF00999"/>
    </source>
</evidence>
<accession>A0A6N2RC95</accession>
<dbReference type="EMBL" id="CACRSL010000003">
    <property type="protein sequence ID" value="VYS78314.1"/>
    <property type="molecule type" value="Genomic_DNA"/>
</dbReference>
<feature type="transmembrane region" description="Helical" evidence="11">
    <location>
        <begin position="182"/>
        <end position="201"/>
    </location>
</feature>
<feature type="transmembrane region" description="Helical" evidence="11">
    <location>
        <begin position="359"/>
        <end position="378"/>
    </location>
</feature>
<dbReference type="PANTHER" id="PTHR43562:SF3">
    <property type="entry name" value="SODIUM ION_PROTON EXCHANGER (EUROFUNG)"/>
    <property type="match status" value="1"/>
</dbReference>
<feature type="transmembrane region" description="Helical" evidence="11">
    <location>
        <begin position="86"/>
        <end position="110"/>
    </location>
</feature>
<feature type="transmembrane region" description="Helical" evidence="11">
    <location>
        <begin position="266"/>
        <end position="284"/>
    </location>
</feature>
<reference evidence="13" key="1">
    <citation type="submission" date="2019-11" db="EMBL/GenBank/DDBJ databases">
        <authorList>
            <person name="Feng L."/>
        </authorList>
    </citation>
    <scope>NUCLEOTIDE SEQUENCE</scope>
    <source>
        <strain evidence="13">AundefinedLFYP135</strain>
    </source>
</reference>
<organism evidence="13">
    <name type="scientific">uncultured Anaerotruncus sp</name>
    <dbReference type="NCBI Taxonomy" id="905011"/>
    <lineage>
        <taxon>Bacteria</taxon>
        <taxon>Bacillati</taxon>
        <taxon>Bacillota</taxon>
        <taxon>Clostridia</taxon>
        <taxon>Eubacteriales</taxon>
        <taxon>Oscillospiraceae</taxon>
        <taxon>Anaerotruncus</taxon>
        <taxon>environmental samples</taxon>
    </lineage>
</organism>
<feature type="transmembrane region" description="Helical" evidence="11">
    <location>
        <begin position="31"/>
        <end position="49"/>
    </location>
</feature>
<evidence type="ECO:0000256" key="4">
    <source>
        <dbReference type="ARBA" id="ARBA00022449"/>
    </source>
</evidence>
<keyword evidence="8" id="KW-0406">Ion transport</keyword>
<name>A0A6N2RC95_9FIRM</name>
<feature type="transmembrane region" description="Helical" evidence="11">
    <location>
        <begin position="296"/>
        <end position="318"/>
    </location>
</feature>
<feature type="transmembrane region" description="Helical" evidence="11">
    <location>
        <begin position="116"/>
        <end position="138"/>
    </location>
</feature>
<keyword evidence="10" id="KW-0739">Sodium transport</keyword>
<feature type="transmembrane region" description="Helical" evidence="11">
    <location>
        <begin position="221"/>
        <end position="254"/>
    </location>
</feature>
<dbReference type="GO" id="GO:1902600">
    <property type="term" value="P:proton transmembrane transport"/>
    <property type="evidence" value="ECO:0007669"/>
    <property type="project" value="InterPro"/>
</dbReference>
<gene>
    <name evidence="13" type="primary">nhaS3</name>
    <name evidence="13" type="ORF">AULFYP135_00349</name>
</gene>
<evidence type="ECO:0000256" key="6">
    <source>
        <dbReference type="ARBA" id="ARBA00022989"/>
    </source>
</evidence>
<proteinExistence type="inferred from homology"/>
<dbReference type="InterPro" id="IPR038770">
    <property type="entry name" value="Na+/solute_symporter_sf"/>
</dbReference>
<dbReference type="InterPro" id="IPR006153">
    <property type="entry name" value="Cation/H_exchanger_TM"/>
</dbReference>
<evidence type="ECO:0000256" key="3">
    <source>
        <dbReference type="ARBA" id="ARBA00022448"/>
    </source>
</evidence>
<comment type="similarity">
    <text evidence="2">Belongs to the monovalent cation:proton antiporter 2 (CPA2) transporter (TC 2.A.37) family.</text>
</comment>
<evidence type="ECO:0000256" key="5">
    <source>
        <dbReference type="ARBA" id="ARBA00022692"/>
    </source>
</evidence>
<comment type="subcellular location">
    <subcellularLocation>
        <location evidence="1">Membrane</location>
        <topology evidence="1">Multi-pass membrane protein</topology>
    </subcellularLocation>
</comment>
<dbReference type="PANTHER" id="PTHR43562">
    <property type="entry name" value="NAPA-TYPE SODIUM/HYDROGEN ANTIPORTER"/>
    <property type="match status" value="1"/>
</dbReference>
<evidence type="ECO:0000256" key="8">
    <source>
        <dbReference type="ARBA" id="ARBA00023065"/>
    </source>
</evidence>
<dbReference type="Gene3D" id="1.20.1530.20">
    <property type="match status" value="1"/>
</dbReference>
<keyword evidence="5 11" id="KW-0812">Transmembrane</keyword>
<evidence type="ECO:0000256" key="7">
    <source>
        <dbReference type="ARBA" id="ARBA00023053"/>
    </source>
</evidence>
<keyword evidence="7" id="KW-0915">Sodium</keyword>
<evidence type="ECO:0000256" key="11">
    <source>
        <dbReference type="SAM" id="Phobius"/>
    </source>
</evidence>
<keyword evidence="9 11" id="KW-0472">Membrane</keyword>
<feature type="domain" description="Cation/H+ exchanger transmembrane" evidence="12">
    <location>
        <begin position="16"/>
        <end position="380"/>
    </location>
</feature>
<dbReference type="AlphaFoldDB" id="A0A6N2RC95"/>
<sequence>MESYEFLFNVALVLLTTKVFGIITKKIDMPQVVGALVAGLLLGPTMLGIMHETVFLDQMAEIGVIVLMFTAGLETDIAELKKSGKASFVIACFGVVVPLLGGYFLAAFFSPEPDTFLQNVFMGVVLTATSVSITVETLKEMGKLSTRSGNAILGAALIDDILGIIALTLITSLSDPSVNVGAVLFKVVAFFVLSLALGLLLHKGFEKWMSSYNRDKKRFAIIAFAFCLIYSFVAETVFGVADITGAFIAGLIISNTTRVTYVASRFEIISYMLLSPIFFANIGIKVELPELTASIVIFSVLLVVVAVLSKVIGCGIGAKLCHYTNEESLRIGVGMVTRGEVGLVVASKGVATGLMHPDFFGPVIIMVVFTAVVTPVLLKMVYRDKKTDYSDLEYSELAEQYQEVKDFDLAAQTLLDMHDMMREQGREKEETSPADTKVQ</sequence>
<evidence type="ECO:0000256" key="2">
    <source>
        <dbReference type="ARBA" id="ARBA00005551"/>
    </source>
</evidence>
<keyword evidence="4" id="KW-0050">Antiport</keyword>
<feature type="transmembrane region" description="Helical" evidence="11">
    <location>
        <begin position="6"/>
        <end position="24"/>
    </location>
</feature>
<evidence type="ECO:0000256" key="10">
    <source>
        <dbReference type="ARBA" id="ARBA00023201"/>
    </source>
</evidence>